<dbReference type="PIRSF" id="PIRSF029477">
    <property type="entry name" value="UCP029477"/>
    <property type="match status" value="1"/>
</dbReference>
<dbReference type="InterPro" id="IPR012347">
    <property type="entry name" value="Ferritin-like"/>
</dbReference>
<name>A0ABP8K250_9BACT</name>
<dbReference type="Pfam" id="PF09537">
    <property type="entry name" value="DUF2383"/>
    <property type="match status" value="1"/>
</dbReference>
<evidence type="ECO:0000313" key="3">
    <source>
        <dbReference type="Proteomes" id="UP001500936"/>
    </source>
</evidence>
<organism evidence="2 3">
    <name type="scientific">Nibrella viscosa</name>
    <dbReference type="NCBI Taxonomy" id="1084524"/>
    <lineage>
        <taxon>Bacteria</taxon>
        <taxon>Pseudomonadati</taxon>
        <taxon>Bacteroidota</taxon>
        <taxon>Cytophagia</taxon>
        <taxon>Cytophagales</taxon>
        <taxon>Spirosomataceae</taxon>
        <taxon>Nibrella</taxon>
    </lineage>
</organism>
<dbReference type="InterPro" id="IPR009078">
    <property type="entry name" value="Ferritin-like_SF"/>
</dbReference>
<dbReference type="EMBL" id="BAABHB010000002">
    <property type="protein sequence ID" value="GAA4399554.1"/>
    <property type="molecule type" value="Genomic_DNA"/>
</dbReference>
<gene>
    <name evidence="2" type="ORF">GCM10023187_11610</name>
</gene>
<dbReference type="InterPro" id="IPR011971">
    <property type="entry name" value="CHP02284"/>
</dbReference>
<dbReference type="Proteomes" id="UP001500936">
    <property type="component" value="Unassembled WGS sequence"/>
</dbReference>
<accession>A0ABP8K250</accession>
<feature type="domain" description="DUF2383" evidence="1">
    <location>
        <begin position="6"/>
        <end position="119"/>
    </location>
</feature>
<dbReference type="RefSeq" id="WP_345264881.1">
    <property type="nucleotide sequence ID" value="NZ_BAABHB010000002.1"/>
</dbReference>
<keyword evidence="3" id="KW-1185">Reference proteome</keyword>
<dbReference type="NCBIfam" id="TIGR02284">
    <property type="entry name" value="PA2169 family four-helix-bundle protein"/>
    <property type="match status" value="1"/>
</dbReference>
<dbReference type="InterPro" id="IPR019052">
    <property type="entry name" value="DUF2383"/>
</dbReference>
<comment type="caution">
    <text evidence="2">The sequence shown here is derived from an EMBL/GenBank/DDBJ whole genome shotgun (WGS) entry which is preliminary data.</text>
</comment>
<proteinExistence type="predicted"/>
<dbReference type="InterPro" id="IPR016920">
    <property type="entry name" value="UCP029477"/>
</dbReference>
<reference evidence="3" key="1">
    <citation type="journal article" date="2019" name="Int. J. Syst. Evol. Microbiol.">
        <title>The Global Catalogue of Microorganisms (GCM) 10K type strain sequencing project: providing services to taxonomists for standard genome sequencing and annotation.</title>
        <authorList>
            <consortium name="The Broad Institute Genomics Platform"/>
            <consortium name="The Broad Institute Genome Sequencing Center for Infectious Disease"/>
            <person name="Wu L."/>
            <person name="Ma J."/>
        </authorList>
    </citation>
    <scope>NUCLEOTIDE SEQUENCE [LARGE SCALE GENOMIC DNA]</scope>
    <source>
        <strain evidence="3">JCM 17925</strain>
    </source>
</reference>
<dbReference type="SUPFAM" id="SSF47240">
    <property type="entry name" value="Ferritin-like"/>
    <property type="match status" value="1"/>
</dbReference>
<dbReference type="Gene3D" id="1.20.1260.10">
    <property type="match status" value="1"/>
</dbReference>
<protein>
    <submittedName>
        <fullName evidence="2">PA2169 family four-helix-bundle protein</fullName>
    </submittedName>
</protein>
<evidence type="ECO:0000259" key="1">
    <source>
        <dbReference type="Pfam" id="PF09537"/>
    </source>
</evidence>
<sequence length="152" mass="17181">MIKNDDIVDSLNELVEILNDRIRGYETALEDNKDPQLDQTFRQMIIQTQKLRSELAEHIVRLDGTAVTDATHTDFSSKIHRAWINIKAAVTGKDRAAILSSCEFGDNAAVEAYEDAVKEDKLPAYVKDTLRTQLDELRQARNQIKSLHEAAS</sequence>
<evidence type="ECO:0000313" key="2">
    <source>
        <dbReference type="EMBL" id="GAA4399554.1"/>
    </source>
</evidence>